<name>A0ABU1DCL0_9HYPH</name>
<organism evidence="3 4">
    <name type="scientific">Chelatococcus sambhunathii</name>
    <dbReference type="NCBI Taxonomy" id="363953"/>
    <lineage>
        <taxon>Bacteria</taxon>
        <taxon>Pseudomonadati</taxon>
        <taxon>Pseudomonadota</taxon>
        <taxon>Alphaproteobacteria</taxon>
        <taxon>Hyphomicrobiales</taxon>
        <taxon>Chelatococcaceae</taxon>
        <taxon>Chelatococcus</taxon>
    </lineage>
</organism>
<proteinExistence type="predicted"/>
<dbReference type="PANTHER" id="PTHR19328">
    <property type="entry name" value="HEDGEHOG-INTERACTING PROTEIN"/>
    <property type="match status" value="1"/>
</dbReference>
<keyword evidence="1" id="KW-0732">Signal</keyword>
<comment type="caution">
    <text evidence="3">The sequence shown here is derived from an EMBL/GenBank/DDBJ whole genome shotgun (WGS) entry which is preliminary data.</text>
</comment>
<evidence type="ECO:0000313" key="4">
    <source>
        <dbReference type="Proteomes" id="UP001181622"/>
    </source>
</evidence>
<dbReference type="InterPro" id="IPR011042">
    <property type="entry name" value="6-blade_b-propeller_TolB-like"/>
</dbReference>
<dbReference type="Proteomes" id="UP001181622">
    <property type="component" value="Unassembled WGS sequence"/>
</dbReference>
<dbReference type="InterPro" id="IPR012938">
    <property type="entry name" value="Glc/Sorbosone_DH"/>
</dbReference>
<feature type="domain" description="Glucose/Sorbosone dehydrogenase" evidence="2">
    <location>
        <begin position="55"/>
        <end position="386"/>
    </location>
</feature>
<reference evidence="3" key="1">
    <citation type="submission" date="2020-10" db="EMBL/GenBank/DDBJ databases">
        <authorList>
            <person name="Abbas A."/>
            <person name="Razzaq R."/>
            <person name="Waqas M."/>
            <person name="Abbas N."/>
            <person name="Nielsen T.K."/>
            <person name="Hansen L.H."/>
            <person name="Hussain S."/>
            <person name="Shahid M."/>
        </authorList>
    </citation>
    <scope>NUCLEOTIDE SEQUENCE</scope>
    <source>
        <strain evidence="3">S14</strain>
    </source>
</reference>
<dbReference type="InterPro" id="IPR011041">
    <property type="entry name" value="Quinoprot_gluc/sorb_DH_b-prop"/>
</dbReference>
<protein>
    <submittedName>
        <fullName evidence="3">PQQ-dependent sugar dehydrogenase</fullName>
    </submittedName>
</protein>
<dbReference type="SUPFAM" id="SSF50952">
    <property type="entry name" value="Soluble quinoprotein glucose dehydrogenase"/>
    <property type="match status" value="1"/>
</dbReference>
<accession>A0ABU1DCL0</accession>
<dbReference type="Pfam" id="PF07995">
    <property type="entry name" value="GSDH"/>
    <property type="match status" value="1"/>
</dbReference>
<evidence type="ECO:0000256" key="1">
    <source>
        <dbReference type="SAM" id="SignalP"/>
    </source>
</evidence>
<gene>
    <name evidence="3" type="ORF">IHQ68_04295</name>
</gene>
<dbReference type="RefSeq" id="WP_309389185.1">
    <property type="nucleotide sequence ID" value="NZ_JADBEO010000006.1"/>
</dbReference>
<evidence type="ECO:0000313" key="3">
    <source>
        <dbReference type="EMBL" id="MDR4305846.1"/>
    </source>
</evidence>
<feature type="chain" id="PRO_5045960208" evidence="1">
    <location>
        <begin position="31"/>
        <end position="394"/>
    </location>
</feature>
<dbReference type="PANTHER" id="PTHR19328:SF75">
    <property type="entry name" value="ALDOSE SUGAR DEHYDROGENASE YLII"/>
    <property type="match status" value="1"/>
</dbReference>
<keyword evidence="4" id="KW-1185">Reference proteome</keyword>
<evidence type="ECO:0000259" key="2">
    <source>
        <dbReference type="Pfam" id="PF07995"/>
    </source>
</evidence>
<feature type="signal peptide" evidence="1">
    <location>
        <begin position="1"/>
        <end position="30"/>
    </location>
</feature>
<dbReference type="EMBL" id="JADBEO010000006">
    <property type="protein sequence ID" value="MDR4305846.1"/>
    <property type="molecule type" value="Genomic_DNA"/>
</dbReference>
<sequence length="394" mass="42142">MMTTPSFRASVGRLAAVVALAAAGGGLALAQAKKASSVETSEKQAFSVETVAEGLERPWGLAFLPDGRMLVTEKAGRMRIVLPDGKLSAPVTGLPKVDARGQGGLLDVAVAPDFAQTKYVYFTFAEAGEGGVNGTALARGKLSGNAPRLDDVSVIWRQAPKYQSTKHFGSRIVFAPDGMVFVTTGERSDKEFRGKAQALDETLGKVVRLTRDGSPAAGNPFDAKDGAKPEIWSYGHRNIQGAAINPADGQLWTVEHGPRGGDELNRPEAGKNYGWPIITYGKEYSGEDIGPSSKKGMEQPVHYWVPSIGTSGLAFYTGDAYPGWKGSAFVGGLAIPTLARLELDGTKVVHEERLLDDMGERIRDVRQGPDGLIYLLTDSEEGRVLRLKPEKARS</sequence>
<dbReference type="Gene3D" id="2.120.10.30">
    <property type="entry name" value="TolB, C-terminal domain"/>
    <property type="match status" value="1"/>
</dbReference>